<evidence type="ECO:0000313" key="2">
    <source>
        <dbReference type="EMBL" id="KAG5617460.1"/>
    </source>
</evidence>
<protein>
    <submittedName>
        <fullName evidence="2">Uncharacterized protein</fullName>
    </submittedName>
</protein>
<evidence type="ECO:0000256" key="1">
    <source>
        <dbReference type="SAM" id="MobiDB-lite"/>
    </source>
</evidence>
<evidence type="ECO:0000313" key="3">
    <source>
        <dbReference type="Proteomes" id="UP000824120"/>
    </source>
</evidence>
<dbReference type="EMBL" id="JACXVP010000003">
    <property type="protein sequence ID" value="KAG5617460.1"/>
    <property type="molecule type" value="Genomic_DNA"/>
</dbReference>
<dbReference type="AlphaFoldDB" id="A0A9J5ZZW8"/>
<feature type="non-terminal residue" evidence="2">
    <location>
        <position position="57"/>
    </location>
</feature>
<proteinExistence type="predicted"/>
<dbReference type="Proteomes" id="UP000824120">
    <property type="component" value="Chromosome 3"/>
</dbReference>
<comment type="caution">
    <text evidence="2">The sequence shown here is derived from an EMBL/GenBank/DDBJ whole genome shotgun (WGS) entry which is preliminary data.</text>
</comment>
<keyword evidence="3" id="KW-1185">Reference proteome</keyword>
<sequence>SITEEHQKTPSFHLERESEREREREESLAFTRRLLINTQSKNSLRSQVSQRLTSESV</sequence>
<organism evidence="2 3">
    <name type="scientific">Solanum commersonii</name>
    <name type="common">Commerson's wild potato</name>
    <name type="synonym">Commerson's nightshade</name>
    <dbReference type="NCBI Taxonomy" id="4109"/>
    <lineage>
        <taxon>Eukaryota</taxon>
        <taxon>Viridiplantae</taxon>
        <taxon>Streptophyta</taxon>
        <taxon>Embryophyta</taxon>
        <taxon>Tracheophyta</taxon>
        <taxon>Spermatophyta</taxon>
        <taxon>Magnoliopsida</taxon>
        <taxon>eudicotyledons</taxon>
        <taxon>Gunneridae</taxon>
        <taxon>Pentapetalae</taxon>
        <taxon>asterids</taxon>
        <taxon>lamiids</taxon>
        <taxon>Solanales</taxon>
        <taxon>Solanaceae</taxon>
        <taxon>Solanoideae</taxon>
        <taxon>Solaneae</taxon>
        <taxon>Solanum</taxon>
    </lineage>
</organism>
<name>A0A9J5ZZW8_SOLCO</name>
<accession>A0A9J5ZZW8</accession>
<gene>
    <name evidence="2" type="ORF">H5410_017284</name>
</gene>
<reference evidence="2 3" key="1">
    <citation type="submission" date="2020-09" db="EMBL/GenBank/DDBJ databases">
        <title>De no assembly of potato wild relative species, Solanum commersonii.</title>
        <authorList>
            <person name="Cho K."/>
        </authorList>
    </citation>
    <scope>NUCLEOTIDE SEQUENCE [LARGE SCALE GENOMIC DNA]</scope>
    <source>
        <strain evidence="2">LZ3.2</strain>
        <tissue evidence="2">Leaf</tissue>
    </source>
</reference>
<feature type="region of interest" description="Disordered" evidence="1">
    <location>
        <begin position="1"/>
        <end position="25"/>
    </location>
</feature>